<evidence type="ECO:0000313" key="3">
    <source>
        <dbReference type="Proteomes" id="UP000053776"/>
    </source>
</evidence>
<feature type="region of interest" description="Disordered" evidence="1">
    <location>
        <begin position="1348"/>
        <end position="1523"/>
    </location>
</feature>
<feature type="region of interest" description="Disordered" evidence="1">
    <location>
        <begin position="654"/>
        <end position="681"/>
    </location>
</feature>
<feature type="compositionally biased region" description="Basic and acidic residues" evidence="1">
    <location>
        <begin position="1439"/>
        <end position="1462"/>
    </location>
</feature>
<dbReference type="PANTHER" id="PTHR39408">
    <property type="entry name" value="MUCIN-21"/>
    <property type="match status" value="1"/>
</dbReference>
<feature type="compositionally biased region" description="Basic and acidic residues" evidence="1">
    <location>
        <begin position="1833"/>
        <end position="1845"/>
    </location>
</feature>
<feature type="compositionally biased region" description="Acidic residues" evidence="1">
    <location>
        <begin position="301"/>
        <end position="311"/>
    </location>
</feature>
<protein>
    <recommendedName>
        <fullName evidence="4">Vacuolar protein sorting-associated protein 13 DH-like domain-containing protein</fullName>
    </recommendedName>
</protein>
<evidence type="ECO:0000256" key="1">
    <source>
        <dbReference type="SAM" id="MobiDB-lite"/>
    </source>
</evidence>
<name>A0A0J9THH7_PLAVI</name>
<evidence type="ECO:0008006" key="4">
    <source>
        <dbReference type="Google" id="ProtNLM"/>
    </source>
</evidence>
<feature type="compositionally biased region" description="Acidic residues" evidence="1">
    <location>
        <begin position="320"/>
        <end position="332"/>
    </location>
</feature>
<proteinExistence type="predicted"/>
<gene>
    <name evidence="2" type="ORF">PVMG_02463</name>
</gene>
<feature type="compositionally biased region" description="Basic and acidic residues" evidence="1">
    <location>
        <begin position="1891"/>
        <end position="1902"/>
    </location>
</feature>
<feature type="compositionally biased region" description="Basic and acidic residues" evidence="1">
    <location>
        <begin position="1354"/>
        <end position="1370"/>
    </location>
</feature>
<feature type="region of interest" description="Disordered" evidence="1">
    <location>
        <begin position="1147"/>
        <end position="1172"/>
    </location>
</feature>
<dbReference type="Proteomes" id="UP000053776">
    <property type="component" value="Unassembled WGS sequence"/>
</dbReference>
<feature type="compositionally biased region" description="Basic and acidic residues" evidence="1">
    <location>
        <begin position="1028"/>
        <end position="1037"/>
    </location>
</feature>
<feature type="compositionally biased region" description="Basic and acidic residues" evidence="1">
    <location>
        <begin position="1858"/>
        <end position="1868"/>
    </location>
</feature>
<feature type="compositionally biased region" description="Acidic residues" evidence="1">
    <location>
        <begin position="1933"/>
        <end position="1972"/>
    </location>
</feature>
<feature type="compositionally biased region" description="Basic and acidic residues" evidence="1">
    <location>
        <begin position="753"/>
        <end position="766"/>
    </location>
</feature>
<feature type="compositionally biased region" description="Basic residues" evidence="1">
    <location>
        <begin position="358"/>
        <end position="368"/>
    </location>
</feature>
<feature type="compositionally biased region" description="Basic residues" evidence="1">
    <location>
        <begin position="658"/>
        <end position="670"/>
    </location>
</feature>
<dbReference type="EMBL" id="KQ235026">
    <property type="protein sequence ID" value="KMZ94237.1"/>
    <property type="molecule type" value="Genomic_DNA"/>
</dbReference>
<feature type="region of interest" description="Disordered" evidence="1">
    <location>
        <begin position="716"/>
        <end position="766"/>
    </location>
</feature>
<feature type="compositionally biased region" description="Low complexity" evidence="1">
    <location>
        <begin position="524"/>
        <end position="535"/>
    </location>
</feature>
<evidence type="ECO:0000313" key="2">
    <source>
        <dbReference type="EMBL" id="KMZ94237.1"/>
    </source>
</evidence>
<feature type="compositionally biased region" description="Low complexity" evidence="1">
    <location>
        <begin position="962"/>
        <end position="979"/>
    </location>
</feature>
<feature type="region of interest" description="Disordered" evidence="1">
    <location>
        <begin position="284"/>
        <end position="368"/>
    </location>
</feature>
<feature type="compositionally biased region" description="Low complexity" evidence="1">
    <location>
        <begin position="338"/>
        <end position="347"/>
    </location>
</feature>
<feature type="region of interest" description="Disordered" evidence="1">
    <location>
        <begin position="911"/>
        <end position="1042"/>
    </location>
</feature>
<feature type="compositionally biased region" description="Low complexity" evidence="1">
    <location>
        <begin position="546"/>
        <end position="560"/>
    </location>
</feature>
<feature type="compositionally biased region" description="Basic and acidic residues" evidence="1">
    <location>
        <begin position="1413"/>
        <end position="1431"/>
    </location>
</feature>
<reference evidence="2 3" key="1">
    <citation type="submission" date="2011-08" db="EMBL/GenBank/DDBJ databases">
        <title>The Genome Sequence of Plasmodium vivax Mauritania I.</title>
        <authorList>
            <consortium name="The Broad Institute Genome Sequencing Platform"/>
            <consortium name="The Broad Institute Genome Sequencing Center for Infectious Disease"/>
            <person name="Neafsey D."/>
            <person name="Carlton J."/>
            <person name="Barnwell J."/>
            <person name="Collins W."/>
            <person name="Escalante A."/>
            <person name="Mullikin J."/>
            <person name="Saul A."/>
            <person name="Guigo R."/>
            <person name="Camara F."/>
            <person name="Young S.K."/>
            <person name="Zeng Q."/>
            <person name="Gargeya S."/>
            <person name="Fitzgerald M."/>
            <person name="Haas B."/>
            <person name="Abouelleil A."/>
            <person name="Alvarado L."/>
            <person name="Arachchi H.M."/>
            <person name="Berlin A."/>
            <person name="Brown A."/>
            <person name="Chapman S.B."/>
            <person name="Chen Z."/>
            <person name="Dunbar C."/>
            <person name="Freedman E."/>
            <person name="Gearin G."/>
            <person name="Gellesch M."/>
            <person name="Goldberg J."/>
            <person name="Griggs A."/>
            <person name="Gujja S."/>
            <person name="Heiman D."/>
            <person name="Howarth C."/>
            <person name="Larson L."/>
            <person name="Lui A."/>
            <person name="MacDonald P.J.P."/>
            <person name="Montmayeur A."/>
            <person name="Murphy C."/>
            <person name="Neiman D."/>
            <person name="Pearson M."/>
            <person name="Priest M."/>
            <person name="Roberts A."/>
            <person name="Saif S."/>
            <person name="Shea T."/>
            <person name="Shenoy N."/>
            <person name="Sisk P."/>
            <person name="Stolte C."/>
            <person name="Sykes S."/>
            <person name="Wortman J."/>
            <person name="Nusbaum C."/>
            <person name="Birren B."/>
        </authorList>
    </citation>
    <scope>NUCLEOTIDE SEQUENCE [LARGE SCALE GENOMIC DNA]</scope>
    <source>
        <strain evidence="2 3">Mauritania I</strain>
    </source>
</reference>
<feature type="compositionally biased region" description="Basic residues" evidence="1">
    <location>
        <begin position="1467"/>
        <end position="1498"/>
    </location>
</feature>
<dbReference type="PANTHER" id="PTHR39408:SF3">
    <property type="entry name" value="MUCIN-21"/>
    <property type="match status" value="1"/>
</dbReference>
<sequence length="2119" mass="238094">MAPPLQIPLLYLFQKASLKISDVVIVVKEKNFNDFNIDEEINGIKEAKKNNLKIEDINNNEDDLNHKINKGINYLLYELYNNMSIDIENLEIILESAEKKKNIVGLSVKNVSSVKSQNSSNKISKNFSFSDVLFYMEDEKAKYLLKKVIKKEEKKKKNKRNINEVEMYNKIKDICNDLHTKKYIISEIPLLVLSTNFYIGNCTEYSYRNAKFIFKKKNFFDITCPHCDRYLYQCKEVKKERSLFRHIFPEREELAARNKKLYAEFNAELNAEVCGSSGETPFGGLRPVARGGKRRRRGEEVGEGEEAEEANEANAADEANLMDEADDADEAEAPPPSSEANAPAGEAQQPPSEDPPHGKKKPKRRSKYSHKSLYYRIKDGGKCTHVEQVDILEENLNVKENEYMTFEIHVDRLNVRLSFKQLSYLSDLVTYYSIYGCFVNGLYLEEWLNIPDVKDILIYKRELMKKKKKEKHDKDFIEKFEYTHSFQVISSLRKHVGGASVGGASVEEASAEEASVETYVGGAHSVESSSSSGGARQEGTGSISCGSSGSSGSNGRSARGNGNGNGRSARRGRGSGNLSVSCSFRVSIGKVNLTLFSHEKTTKSLQLTVDTFEYHVKNYINNDFAYHIRFSDAGVNFVYKGRKYPLLELFPQQGRAQQPRHHQPRQHQGRHLLGEGAGYKRDVFRRGKRKSKAYLFNGHLGSGSAAVKGEAAKGDAKDTAKDAAKNGAKNAPTGETPKQSDAQKAGPPNGRLAKQDEANRADKAEQEHLREFIREPALTLFVYKKFDTSQSKMYIRCNQNVLITLSIREIHKIMNMNYHYNTVNLEKKIKTYKSLYYYYLLGKKYCKELYVASEKDFVDMNLQLLNNVYVNLVLNKKYSLLVRLRKIRWNSFFFTKTHLRSHVDRLTMLSEQSELHHRGNIPREGGEEPRQRQQPPRRRLEGGSESGASASAELSRKAANKADNGASNNANHANRANGGAPQGSARPDEAATEGGANVSSGQAAKGAAPSGTTPPPPHQQTSEQQEGPNKRTAHEDTSMCENSKMTMKYRKHYRAFLRSNNLADVETARRMRSSNNSCSFSREWNANGRPVDEGLIDQRVKGEPASSEGGSDRPTVARERYIFGSQRKNVGSEQIDSSVDVNVERQLSGESSSMRDVVVDPADDPHAETEESAITTIEQARVSFYSSIFIIKNRSDDDMENCLTDSNEANRRYLLKPQKIYLDQIIYNSNDNREKKITFVHSKDKHHLSVNLDDKTLFKFVFFYFHYASYIDYISHCFRSNKDCSYLNLNTIDIRSYKTLQILLDNAVAEREGERGAAVQDAAVNEAVVREAAVNRAAVQDAALEEGTTADGVATKEVRRPPGDLLEEGRCGAAAPEGNSHTRSMQGVSEEREPLKGETQGEPPKGETQGEPPKGETQEEPLKGETHEEPLKVVAQTEPHQRAPPQRDDSEEDARRRERKDSLTTSRRNRYGSHKNRHGSHKNRHGSYKNRHGSHLHRCGNNEEHTGRECSPNVPPHGEEPTGGNKQEVIVFVQKAKFHFNNYKRSKRMVSVHLSDVLLYTFSDACVSTMALNMKKINLLNCLLSEAYKNNFISHLERRSVSSKVSRKNSKLSEMKRTNSSGGIYFYSSLLKLVNNGNFMFAYSCRNRVAAGGPPEVLQNGSYLKDKRNGLLYGKVTAGGLGGSALGASTIGGGRGTDGRLRVPAEGEESDAVRYFKTDNYRQLYDLYSDRGARNPNQAHQNKLKKKHSTSVDFVHTSYYNNLNTNYFTFTVENSPGGEETKVVGSGELAVEEGGEQASGRENVRYRSCLEVVDGEASVSALCASETNQGNHPAEDALNERDGPKGDSGTNPPPSESAPERPQPKGDSHNGGGSRGEDSTEGKSSSKNKRRSEYELYKAREVKRARRVDSQNVSVADGAHCQMEGAHQRQDEQEGEREQEEDEAENDEEEEEEEEDGYPEEGYPEEEEEAYAEEYQIGKSKENENIKNLQLHLVNAELIVDYLYMLNLYRWISKLGKKFERIRKISSYAFSDGNNSVEESASVDVHPVKYSYSAFLQNNRICVPIYQFTITQYTFHESVRCNSYVSLLPVLEVHFSASCKSANGEGAMRAKVRRPAVGT</sequence>
<feature type="region of interest" description="Disordered" evidence="1">
    <location>
        <begin position="1826"/>
        <end position="1973"/>
    </location>
</feature>
<feature type="region of interest" description="Disordered" evidence="1">
    <location>
        <begin position="524"/>
        <end position="577"/>
    </location>
</feature>
<organism evidence="2 3">
    <name type="scientific">Plasmodium vivax Mauritania I</name>
    <dbReference type="NCBI Taxonomy" id="1035515"/>
    <lineage>
        <taxon>Eukaryota</taxon>
        <taxon>Sar</taxon>
        <taxon>Alveolata</taxon>
        <taxon>Apicomplexa</taxon>
        <taxon>Aconoidasida</taxon>
        <taxon>Haemosporida</taxon>
        <taxon>Plasmodiidae</taxon>
        <taxon>Plasmodium</taxon>
        <taxon>Plasmodium (Plasmodium)</taxon>
    </lineage>
</organism>
<accession>A0A0J9THH7</accession>